<sequence>MTNRLALLLVACGLVAPLIGCSEKKNAVILATPERIDRWENYGQSSQEEYKDRASGSKAIPKS</sequence>
<evidence type="ECO:0000313" key="3">
    <source>
        <dbReference type="Proteomes" id="UP001202961"/>
    </source>
</evidence>
<keyword evidence="3" id="KW-1185">Reference proteome</keyword>
<accession>A0ABT0U7F0</accession>
<comment type="caution">
    <text evidence="2">The sequence shown here is derived from an EMBL/GenBank/DDBJ whole genome shotgun (WGS) entry which is preliminary data.</text>
</comment>
<evidence type="ECO:0000313" key="2">
    <source>
        <dbReference type="EMBL" id="MCM2372609.1"/>
    </source>
</evidence>
<feature type="region of interest" description="Disordered" evidence="1">
    <location>
        <begin position="42"/>
        <end position="63"/>
    </location>
</feature>
<proteinExistence type="predicted"/>
<dbReference type="EMBL" id="JAMQBK010000049">
    <property type="protein sequence ID" value="MCM2372609.1"/>
    <property type="molecule type" value="Genomic_DNA"/>
</dbReference>
<organism evidence="2 3">
    <name type="scientific">Aporhodopirellula aestuarii</name>
    <dbReference type="NCBI Taxonomy" id="2950107"/>
    <lineage>
        <taxon>Bacteria</taxon>
        <taxon>Pseudomonadati</taxon>
        <taxon>Planctomycetota</taxon>
        <taxon>Planctomycetia</taxon>
        <taxon>Pirellulales</taxon>
        <taxon>Pirellulaceae</taxon>
        <taxon>Aporhodopirellula</taxon>
    </lineage>
</organism>
<protein>
    <recommendedName>
        <fullName evidence="4">Secreted protein</fullName>
    </recommendedName>
</protein>
<evidence type="ECO:0000256" key="1">
    <source>
        <dbReference type="SAM" id="MobiDB-lite"/>
    </source>
</evidence>
<dbReference type="Proteomes" id="UP001202961">
    <property type="component" value="Unassembled WGS sequence"/>
</dbReference>
<gene>
    <name evidence="2" type="ORF">NB063_18515</name>
</gene>
<dbReference type="RefSeq" id="WP_250930242.1">
    <property type="nucleotide sequence ID" value="NZ_JAMQBK010000049.1"/>
</dbReference>
<reference evidence="2 3" key="1">
    <citation type="journal article" date="2022" name="Syst. Appl. Microbiol.">
        <title>Rhodopirellula aestuarii sp. nov., a novel member of the genus Rhodopirellula isolated from brackish sediments collected in the Tagus River estuary, Portugal.</title>
        <authorList>
            <person name="Vitorino I.R."/>
            <person name="Klimek D."/>
            <person name="Calusinska M."/>
            <person name="Lobo-da-Cunha A."/>
            <person name="Vasconcelos V."/>
            <person name="Lage O.M."/>
        </authorList>
    </citation>
    <scope>NUCLEOTIDE SEQUENCE [LARGE SCALE GENOMIC DNA]</scope>
    <source>
        <strain evidence="2 3">ICT_H3.1</strain>
    </source>
</reference>
<name>A0ABT0U7F0_9BACT</name>
<evidence type="ECO:0008006" key="4">
    <source>
        <dbReference type="Google" id="ProtNLM"/>
    </source>
</evidence>